<dbReference type="Proteomes" id="UP000677913">
    <property type="component" value="Unassembled WGS sequence"/>
</dbReference>
<accession>A0A8J7WQP7</accession>
<feature type="compositionally biased region" description="Basic and acidic residues" evidence="1">
    <location>
        <begin position="1"/>
        <end position="10"/>
    </location>
</feature>
<protein>
    <recommendedName>
        <fullName evidence="2">HTH cro/C1-type domain-containing protein</fullName>
    </recommendedName>
</protein>
<proteinExistence type="predicted"/>
<feature type="compositionally biased region" description="Basic and acidic residues" evidence="1">
    <location>
        <begin position="29"/>
        <end position="42"/>
    </location>
</feature>
<dbReference type="AlphaFoldDB" id="A0A8J7WQP7"/>
<comment type="caution">
    <text evidence="3">The sequence shown here is derived from an EMBL/GenBank/DDBJ whole genome shotgun (WGS) entry which is preliminary data.</text>
</comment>
<dbReference type="EMBL" id="JAGSXH010000045">
    <property type="protein sequence ID" value="MBS2964232.1"/>
    <property type="molecule type" value="Genomic_DNA"/>
</dbReference>
<feature type="region of interest" description="Disordered" evidence="1">
    <location>
        <begin position="1"/>
        <end position="63"/>
    </location>
</feature>
<dbReference type="Gene3D" id="1.10.260.40">
    <property type="entry name" value="lambda repressor-like DNA-binding domains"/>
    <property type="match status" value="1"/>
</dbReference>
<reference evidence="3" key="1">
    <citation type="submission" date="2021-04" db="EMBL/GenBank/DDBJ databases">
        <title>Genome based classification of Actinospica acidithermotolerans sp. nov., an actinobacterium isolated from an Indonesian hot spring.</title>
        <authorList>
            <person name="Kusuma A.B."/>
            <person name="Putra K.E."/>
            <person name="Nafisah S."/>
            <person name="Loh J."/>
            <person name="Nouioui I."/>
            <person name="Goodfellow M."/>
        </authorList>
    </citation>
    <scope>NUCLEOTIDE SEQUENCE</scope>
    <source>
        <strain evidence="3">DSM 45618</strain>
    </source>
</reference>
<feature type="compositionally biased region" description="Low complexity" evidence="1">
    <location>
        <begin position="45"/>
        <end position="58"/>
    </location>
</feature>
<dbReference type="InterPro" id="IPR010982">
    <property type="entry name" value="Lambda_DNA-bd_dom_sf"/>
</dbReference>
<evidence type="ECO:0000259" key="2">
    <source>
        <dbReference type="PROSITE" id="PS50943"/>
    </source>
</evidence>
<dbReference type="GO" id="GO:0003677">
    <property type="term" value="F:DNA binding"/>
    <property type="evidence" value="ECO:0007669"/>
    <property type="project" value="InterPro"/>
</dbReference>
<sequence>MSEKPADRSRRPARPPADGQAGEQAGDQAGERCDGQAGERSDSAPQQQRQQEQQKPQRSGPGVLAERIQYLFEHKRRPDGKRHSYREVLAAIEADGGPSMSVGYLSQLVTGVRTNPMLDAVQGLARFFQVPLSYFDAHEKTVETDERINLVDALRHAGAQEIAMRAVGLSPQSIEMVVSVIDHLRSLQGLPPAEPASGRIE</sequence>
<keyword evidence="4" id="KW-1185">Reference proteome</keyword>
<dbReference type="RefSeq" id="WP_211468598.1">
    <property type="nucleotide sequence ID" value="NZ_JAGSXH010000045.1"/>
</dbReference>
<name>A0A8J7WQP7_9ACTN</name>
<feature type="compositionally biased region" description="Low complexity" evidence="1">
    <location>
        <begin position="16"/>
        <end position="28"/>
    </location>
</feature>
<gene>
    <name evidence="3" type="ORF">KGA66_14325</name>
</gene>
<evidence type="ECO:0000313" key="4">
    <source>
        <dbReference type="Proteomes" id="UP000677913"/>
    </source>
</evidence>
<evidence type="ECO:0000313" key="3">
    <source>
        <dbReference type="EMBL" id="MBS2964232.1"/>
    </source>
</evidence>
<dbReference type="PROSITE" id="PS50943">
    <property type="entry name" value="HTH_CROC1"/>
    <property type="match status" value="1"/>
</dbReference>
<dbReference type="InterPro" id="IPR001387">
    <property type="entry name" value="Cro/C1-type_HTH"/>
</dbReference>
<organism evidence="3 4">
    <name type="scientific">Actinocrinis puniceicyclus</name>
    <dbReference type="NCBI Taxonomy" id="977794"/>
    <lineage>
        <taxon>Bacteria</taxon>
        <taxon>Bacillati</taxon>
        <taxon>Actinomycetota</taxon>
        <taxon>Actinomycetes</taxon>
        <taxon>Catenulisporales</taxon>
        <taxon>Actinospicaceae</taxon>
        <taxon>Actinocrinis</taxon>
    </lineage>
</organism>
<evidence type="ECO:0000256" key="1">
    <source>
        <dbReference type="SAM" id="MobiDB-lite"/>
    </source>
</evidence>
<feature type="domain" description="HTH cro/C1-type" evidence="2">
    <location>
        <begin position="100"/>
        <end position="135"/>
    </location>
</feature>